<gene>
    <name evidence="6" type="ORF">PAESOLCIP111_00198</name>
</gene>
<name>A0A916JS09_9BACL</name>
<evidence type="ECO:0000256" key="2">
    <source>
        <dbReference type="ARBA" id="ARBA00008520"/>
    </source>
</evidence>
<dbReference type="EMBL" id="CAJVAS010000001">
    <property type="protein sequence ID" value="CAG7598105.1"/>
    <property type="molecule type" value="Genomic_DNA"/>
</dbReference>
<dbReference type="PANTHER" id="PTHR43649">
    <property type="entry name" value="ARABINOSE-BINDING PROTEIN-RELATED"/>
    <property type="match status" value="1"/>
</dbReference>
<evidence type="ECO:0000313" key="6">
    <source>
        <dbReference type="EMBL" id="CAG7598105.1"/>
    </source>
</evidence>
<keyword evidence="4 5" id="KW-0732">Signal</keyword>
<evidence type="ECO:0000256" key="5">
    <source>
        <dbReference type="SAM" id="SignalP"/>
    </source>
</evidence>
<dbReference type="GO" id="GO:0030313">
    <property type="term" value="C:cell envelope"/>
    <property type="evidence" value="ECO:0007669"/>
    <property type="project" value="UniProtKB-SubCell"/>
</dbReference>
<sequence>MLKRNKTIPLLVAMSVLGTFALAGCGKEAAPSESKGEAVNPDAYNNEPATLTIYSYNASVLNDADLEELVTRAIKTKYPNITPKLIPQSATTLDKMVASGEIPDIILSTSYWYYDLLERGLVSDLNSFIKNEKISFSKFEPEAINIVKSFGDKGETFGMPYSIMYNMLIYNKDIFDKFGVPYPKDGMTWDETIELAKRVTRVDQGVQYVGLAIGPPTRLTRQLGLPALDEKGEKAVFQTEGYKRAYSLLEKLYGIPGIVEMNKNYEYSIDFFLKDQRLAMYQFNTAAITARLPQLKQTGKEFNWDVVSLPTFPEQKGYSREPEVQMAAVTPNSNNKKAAYAVLKTMISEEAQKAMNRGSKATVMADPAMKKEYALDTKLYEGKNIQSVFIPKLTKVPRQHKFDIKVYPFLNEAAKKIAYEKKDVNTVLREAEEKANKWIQENK</sequence>
<proteinExistence type="inferred from homology"/>
<comment type="similarity">
    <text evidence="2">Belongs to the bacterial solute-binding protein 1 family.</text>
</comment>
<dbReference type="PROSITE" id="PS51257">
    <property type="entry name" value="PROKAR_LIPOPROTEIN"/>
    <property type="match status" value="1"/>
</dbReference>
<organism evidence="6 7">
    <name type="scientific">Paenibacillus solanacearum</name>
    <dbReference type="NCBI Taxonomy" id="2048548"/>
    <lineage>
        <taxon>Bacteria</taxon>
        <taxon>Bacillati</taxon>
        <taxon>Bacillota</taxon>
        <taxon>Bacilli</taxon>
        <taxon>Bacillales</taxon>
        <taxon>Paenibacillaceae</taxon>
        <taxon>Paenibacillus</taxon>
    </lineage>
</organism>
<reference evidence="6" key="1">
    <citation type="submission" date="2021-06" db="EMBL/GenBank/DDBJ databases">
        <authorList>
            <person name="Criscuolo A."/>
        </authorList>
    </citation>
    <scope>NUCLEOTIDE SEQUENCE</scope>
    <source>
        <strain evidence="6">CIP111600</strain>
    </source>
</reference>
<dbReference type="Pfam" id="PF01547">
    <property type="entry name" value="SBP_bac_1"/>
    <property type="match status" value="1"/>
</dbReference>
<comment type="subcellular location">
    <subcellularLocation>
        <location evidence="1">Cell envelope</location>
    </subcellularLocation>
</comment>
<comment type="caution">
    <text evidence="6">The sequence shown here is derived from an EMBL/GenBank/DDBJ whole genome shotgun (WGS) entry which is preliminary data.</text>
</comment>
<evidence type="ECO:0008006" key="8">
    <source>
        <dbReference type="Google" id="ProtNLM"/>
    </source>
</evidence>
<protein>
    <recommendedName>
        <fullName evidence="8">Extracellular solute-binding protein</fullName>
    </recommendedName>
</protein>
<dbReference type="PANTHER" id="PTHR43649:SF31">
    <property type="entry name" value="SN-GLYCEROL-3-PHOSPHATE-BINDING PERIPLASMIC PROTEIN UGPB"/>
    <property type="match status" value="1"/>
</dbReference>
<dbReference type="RefSeq" id="WP_218090026.1">
    <property type="nucleotide sequence ID" value="NZ_CAJVAS010000001.1"/>
</dbReference>
<accession>A0A916JS09</accession>
<dbReference type="Proteomes" id="UP000693672">
    <property type="component" value="Unassembled WGS sequence"/>
</dbReference>
<evidence type="ECO:0000313" key="7">
    <source>
        <dbReference type="Proteomes" id="UP000693672"/>
    </source>
</evidence>
<feature type="chain" id="PRO_5039356937" description="Extracellular solute-binding protein" evidence="5">
    <location>
        <begin position="24"/>
        <end position="443"/>
    </location>
</feature>
<dbReference type="InterPro" id="IPR050490">
    <property type="entry name" value="Bact_solute-bd_prot1"/>
</dbReference>
<dbReference type="AlphaFoldDB" id="A0A916JS09"/>
<feature type="signal peptide" evidence="5">
    <location>
        <begin position="1"/>
        <end position="23"/>
    </location>
</feature>
<evidence type="ECO:0000256" key="3">
    <source>
        <dbReference type="ARBA" id="ARBA00022448"/>
    </source>
</evidence>
<dbReference type="InterPro" id="IPR006059">
    <property type="entry name" value="SBP"/>
</dbReference>
<keyword evidence="7" id="KW-1185">Reference proteome</keyword>
<evidence type="ECO:0000256" key="1">
    <source>
        <dbReference type="ARBA" id="ARBA00004196"/>
    </source>
</evidence>
<evidence type="ECO:0000256" key="4">
    <source>
        <dbReference type="ARBA" id="ARBA00022729"/>
    </source>
</evidence>
<keyword evidence="3" id="KW-0813">Transport</keyword>